<dbReference type="InterPro" id="IPR046646">
    <property type="entry name" value="DUF6758"/>
</dbReference>
<proteinExistence type="predicted"/>
<name>A0ABN0XGJ4_9ACTN</name>
<evidence type="ECO:0000313" key="1">
    <source>
        <dbReference type="EMBL" id="GAA0363082.1"/>
    </source>
</evidence>
<gene>
    <name evidence="1" type="ORF">GCM10010151_61410</name>
</gene>
<dbReference type="Proteomes" id="UP001501822">
    <property type="component" value="Unassembled WGS sequence"/>
</dbReference>
<organism evidence="1 2">
    <name type="scientific">Actinoallomurus spadix</name>
    <dbReference type="NCBI Taxonomy" id="79912"/>
    <lineage>
        <taxon>Bacteria</taxon>
        <taxon>Bacillati</taxon>
        <taxon>Actinomycetota</taxon>
        <taxon>Actinomycetes</taxon>
        <taxon>Streptosporangiales</taxon>
        <taxon>Thermomonosporaceae</taxon>
        <taxon>Actinoallomurus</taxon>
    </lineage>
</organism>
<comment type="caution">
    <text evidence="1">The sequence shown here is derived from an EMBL/GenBank/DDBJ whole genome shotgun (WGS) entry which is preliminary data.</text>
</comment>
<sequence length="193" mass="19919">MTPPNAWSSAWTCTVHGEVCPLRPPRRPCAEGLEVVRATARVPVWVPWPLPLGWLVTGFADAGDERSGGRAVAVALSGPSPVGGPADLVLIAEEPGIGLGASYAGLPGPDPGDGFGTSAPDAKVHIDGHPLPLWAVPGSDTAAFAGEARGNWLWAVLWPAPAGTLMLEDLRLSDLREADLDLPYGAACPRLGA</sequence>
<protein>
    <submittedName>
        <fullName evidence="1">Uncharacterized protein</fullName>
    </submittedName>
</protein>
<dbReference type="Pfam" id="PF20544">
    <property type="entry name" value="DUF6758"/>
    <property type="match status" value="1"/>
</dbReference>
<accession>A0ABN0XGJ4</accession>
<evidence type="ECO:0000313" key="2">
    <source>
        <dbReference type="Proteomes" id="UP001501822"/>
    </source>
</evidence>
<keyword evidence="2" id="KW-1185">Reference proteome</keyword>
<dbReference type="EMBL" id="BAAABM010000056">
    <property type="protein sequence ID" value="GAA0363082.1"/>
    <property type="molecule type" value="Genomic_DNA"/>
</dbReference>
<reference evidence="1 2" key="1">
    <citation type="journal article" date="2019" name="Int. J. Syst. Evol. Microbiol.">
        <title>The Global Catalogue of Microorganisms (GCM) 10K type strain sequencing project: providing services to taxonomists for standard genome sequencing and annotation.</title>
        <authorList>
            <consortium name="The Broad Institute Genomics Platform"/>
            <consortium name="The Broad Institute Genome Sequencing Center for Infectious Disease"/>
            <person name="Wu L."/>
            <person name="Ma J."/>
        </authorList>
    </citation>
    <scope>NUCLEOTIDE SEQUENCE [LARGE SCALE GENOMIC DNA]</scope>
    <source>
        <strain evidence="1 2">JCM 3146</strain>
    </source>
</reference>